<dbReference type="Pfam" id="PF00004">
    <property type="entry name" value="AAA"/>
    <property type="match status" value="1"/>
</dbReference>
<evidence type="ECO:0000256" key="1">
    <source>
        <dbReference type="SAM" id="Coils"/>
    </source>
</evidence>
<evidence type="ECO:0000259" key="2">
    <source>
        <dbReference type="Pfam" id="PF00004"/>
    </source>
</evidence>
<keyword evidence="4" id="KW-0378">Hydrolase</keyword>
<organism evidence="4 5">
    <name type="scientific">Cercophora newfieldiana</name>
    <dbReference type="NCBI Taxonomy" id="92897"/>
    <lineage>
        <taxon>Eukaryota</taxon>
        <taxon>Fungi</taxon>
        <taxon>Dikarya</taxon>
        <taxon>Ascomycota</taxon>
        <taxon>Pezizomycotina</taxon>
        <taxon>Sordariomycetes</taxon>
        <taxon>Sordariomycetidae</taxon>
        <taxon>Sordariales</taxon>
        <taxon>Lasiosphaeriaceae</taxon>
        <taxon>Cercophora</taxon>
    </lineage>
</organism>
<evidence type="ECO:0000259" key="3">
    <source>
        <dbReference type="Pfam" id="PF22942"/>
    </source>
</evidence>
<dbReference type="GO" id="GO:0005524">
    <property type="term" value="F:ATP binding"/>
    <property type="evidence" value="ECO:0007669"/>
    <property type="project" value="InterPro"/>
</dbReference>
<dbReference type="Proteomes" id="UP001174936">
    <property type="component" value="Unassembled WGS sequence"/>
</dbReference>
<keyword evidence="1" id="KW-0175">Coiled coil</keyword>
<evidence type="ECO:0000313" key="4">
    <source>
        <dbReference type="EMBL" id="KAK0646960.1"/>
    </source>
</evidence>
<feature type="domain" description="DUF7025" evidence="3">
    <location>
        <begin position="114"/>
        <end position="212"/>
    </location>
</feature>
<name>A0AA39Y7S3_9PEZI</name>
<gene>
    <name evidence="4" type="ORF">B0T16DRAFT_458835</name>
</gene>
<dbReference type="AlphaFoldDB" id="A0AA39Y7S3"/>
<dbReference type="PANTHER" id="PTHR46411">
    <property type="entry name" value="FAMILY ATPASE, PUTATIVE-RELATED"/>
    <property type="match status" value="1"/>
</dbReference>
<evidence type="ECO:0000313" key="5">
    <source>
        <dbReference type="Proteomes" id="UP001174936"/>
    </source>
</evidence>
<accession>A0AA39Y7S3</accession>
<feature type="coiled-coil region" evidence="1">
    <location>
        <begin position="93"/>
        <end position="120"/>
    </location>
</feature>
<reference evidence="4" key="1">
    <citation type="submission" date="2023-06" db="EMBL/GenBank/DDBJ databases">
        <title>Genome-scale phylogeny and comparative genomics of the fungal order Sordariales.</title>
        <authorList>
            <consortium name="Lawrence Berkeley National Laboratory"/>
            <person name="Hensen N."/>
            <person name="Bonometti L."/>
            <person name="Westerberg I."/>
            <person name="Brannstrom I.O."/>
            <person name="Guillou S."/>
            <person name="Cros-Aarteil S."/>
            <person name="Calhoun S."/>
            <person name="Haridas S."/>
            <person name="Kuo A."/>
            <person name="Mondo S."/>
            <person name="Pangilinan J."/>
            <person name="Riley R."/>
            <person name="Labutti K."/>
            <person name="Andreopoulos B."/>
            <person name="Lipzen A."/>
            <person name="Chen C."/>
            <person name="Yanf M."/>
            <person name="Daum C."/>
            <person name="Ng V."/>
            <person name="Clum A."/>
            <person name="Steindorff A."/>
            <person name="Ohm R."/>
            <person name="Martin F."/>
            <person name="Silar P."/>
            <person name="Natvig D."/>
            <person name="Lalanne C."/>
            <person name="Gautier V."/>
            <person name="Ament-Velasquez S.L."/>
            <person name="Kruys A."/>
            <person name="Hutchinson M.I."/>
            <person name="Powell A.J."/>
            <person name="Barry K."/>
            <person name="Miller A.N."/>
            <person name="Grigoriev I.V."/>
            <person name="Debuchy R."/>
            <person name="Gladieux P."/>
            <person name="Thoren M.H."/>
            <person name="Johannesson H."/>
        </authorList>
    </citation>
    <scope>NUCLEOTIDE SEQUENCE</scope>
    <source>
        <strain evidence="4">SMH2532-1</strain>
    </source>
</reference>
<dbReference type="InterPro" id="IPR027417">
    <property type="entry name" value="P-loop_NTPase"/>
</dbReference>
<dbReference type="GO" id="GO:0016887">
    <property type="term" value="F:ATP hydrolysis activity"/>
    <property type="evidence" value="ECO:0007669"/>
    <property type="project" value="InterPro"/>
</dbReference>
<feature type="domain" description="ATPase AAA-type core" evidence="2">
    <location>
        <begin position="281"/>
        <end position="354"/>
    </location>
</feature>
<dbReference type="SUPFAM" id="SSF52540">
    <property type="entry name" value="P-loop containing nucleoside triphosphate hydrolases"/>
    <property type="match status" value="1"/>
</dbReference>
<protein>
    <submittedName>
        <fullName evidence="4">P-loop containing nucleoside triphosphate hydrolase protein</fullName>
    </submittedName>
</protein>
<dbReference type="Gene3D" id="3.40.50.300">
    <property type="entry name" value="P-loop containing nucleotide triphosphate hydrolases"/>
    <property type="match status" value="1"/>
</dbReference>
<keyword evidence="5" id="KW-1185">Reference proteome</keyword>
<comment type="caution">
    <text evidence="4">The sequence shown here is derived from an EMBL/GenBank/DDBJ whole genome shotgun (WGS) entry which is preliminary data.</text>
</comment>
<dbReference type="EMBL" id="JAULSV010000004">
    <property type="protein sequence ID" value="KAK0646960.1"/>
    <property type="molecule type" value="Genomic_DNA"/>
</dbReference>
<sequence length="438" mass="50286">MTVKRATWRISSEYALVVRQVINVRGELVETLVEVRGRSLRDVLKDILEKAENIRLNETPAVITPQMLYHCAPKLRLRLDTERAKEEKDGDLIFEIEAALQVVKEDLANEEENLQSLLKSGRITFDTIWAIVPPNELVYTLDSLKQPCVYRAARTVVGRKPDGTIVFRISGRKVDSDGQRTGWTSSDALEIESFVGEKPITDLPVYPLRFHSDPVSRVQRRSFSLTGKLWGAFAISNITEIQWNTSIWDSLVLSRRLQAPGPHPRQKPRRPQQRLRRLRPRLERVFRLAQTWKAVLLLDEADVFMAKRTATDLARNAVVSIFLRQLEYYQGILILTTNRVDEIDDAFRSRIHFQLAYSDLDAGARRAIWRGFLKEVNKTGGAEIEEDGLEMNRLAEMNMNGRQIKNVMKMSQLFAADDNRQVSFDDILLVAGMSQNWL</sequence>
<dbReference type="InterPro" id="IPR054289">
    <property type="entry name" value="DUF7025"/>
</dbReference>
<dbReference type="Pfam" id="PF22942">
    <property type="entry name" value="DUF7025"/>
    <property type="match status" value="1"/>
</dbReference>
<proteinExistence type="predicted"/>
<dbReference type="PANTHER" id="PTHR46411:SF3">
    <property type="entry name" value="AAA+ ATPASE DOMAIN-CONTAINING PROTEIN"/>
    <property type="match status" value="1"/>
</dbReference>
<dbReference type="InterPro" id="IPR003959">
    <property type="entry name" value="ATPase_AAA_core"/>
</dbReference>